<comment type="caution">
    <text evidence="1">The sequence shown here is derived from an EMBL/GenBank/DDBJ whole genome shotgun (WGS) entry which is preliminary data.</text>
</comment>
<dbReference type="EMBL" id="NCKW01015727">
    <property type="protein sequence ID" value="POM61932.1"/>
    <property type="molecule type" value="Genomic_DNA"/>
</dbReference>
<evidence type="ECO:0000313" key="2">
    <source>
        <dbReference type="Proteomes" id="UP000237271"/>
    </source>
</evidence>
<organism evidence="1 2">
    <name type="scientific">Phytophthora palmivora</name>
    <dbReference type="NCBI Taxonomy" id="4796"/>
    <lineage>
        <taxon>Eukaryota</taxon>
        <taxon>Sar</taxon>
        <taxon>Stramenopiles</taxon>
        <taxon>Oomycota</taxon>
        <taxon>Peronosporomycetes</taxon>
        <taxon>Peronosporales</taxon>
        <taxon>Peronosporaceae</taxon>
        <taxon>Phytophthora</taxon>
    </lineage>
</organism>
<protein>
    <submittedName>
        <fullName evidence="1">Uncharacterized protein</fullName>
    </submittedName>
</protein>
<dbReference type="Proteomes" id="UP000237271">
    <property type="component" value="Unassembled WGS sequence"/>
</dbReference>
<sequence>MPRKWNGSVSVGTVNHVFVVHDAQHERQLLLRRTSYCMHCILDFTTGDAGHQHAWRGQWCYCRPMR</sequence>
<evidence type="ECO:0000313" key="1">
    <source>
        <dbReference type="EMBL" id="POM61932.1"/>
    </source>
</evidence>
<dbReference type="AlphaFoldDB" id="A0A2P4X8Q7"/>
<name>A0A2P4X8Q7_9STRA</name>
<keyword evidence="2" id="KW-1185">Reference proteome</keyword>
<proteinExistence type="predicted"/>
<reference evidence="1 2" key="1">
    <citation type="journal article" date="2017" name="Genome Biol. Evol.">
        <title>Phytophthora megakarya and P. palmivora, closely related causal agents of cacao black pod rot, underwent increases in genome sizes and gene numbers by different mechanisms.</title>
        <authorList>
            <person name="Ali S.S."/>
            <person name="Shao J."/>
            <person name="Lary D.J."/>
            <person name="Kronmiller B."/>
            <person name="Shen D."/>
            <person name="Strem M.D."/>
            <person name="Amoako-Attah I."/>
            <person name="Akrofi A.Y."/>
            <person name="Begoude B.A."/>
            <person name="Ten Hoopen G.M."/>
            <person name="Coulibaly K."/>
            <person name="Kebe B.I."/>
            <person name="Melnick R.L."/>
            <person name="Guiltinan M.J."/>
            <person name="Tyler B.M."/>
            <person name="Meinhardt L.W."/>
            <person name="Bailey B.A."/>
        </authorList>
    </citation>
    <scope>NUCLEOTIDE SEQUENCE [LARGE SCALE GENOMIC DNA]</scope>
    <source>
        <strain evidence="2">sbr112.9</strain>
    </source>
</reference>
<gene>
    <name evidence="1" type="ORF">PHPALM_28977</name>
</gene>
<accession>A0A2P4X8Q7</accession>